<evidence type="ECO:0000313" key="2">
    <source>
        <dbReference type="EMBL" id="MDV6376348.1"/>
    </source>
</evidence>
<feature type="transmembrane region" description="Helical" evidence="1">
    <location>
        <begin position="38"/>
        <end position="58"/>
    </location>
</feature>
<dbReference type="Proteomes" id="UP001276150">
    <property type="component" value="Unassembled WGS sequence"/>
</dbReference>
<feature type="transmembrane region" description="Helical" evidence="1">
    <location>
        <begin position="6"/>
        <end position="26"/>
    </location>
</feature>
<proteinExistence type="predicted"/>
<dbReference type="EMBL" id="JAPMIV010000058">
    <property type="protein sequence ID" value="MDV6376348.1"/>
    <property type="molecule type" value="Genomic_DNA"/>
</dbReference>
<gene>
    <name evidence="2" type="ORF">ORD21_17270</name>
</gene>
<name>A0ABU4DVE2_9DEIO</name>
<evidence type="ECO:0000256" key="1">
    <source>
        <dbReference type="SAM" id="Phobius"/>
    </source>
</evidence>
<keyword evidence="3" id="KW-1185">Reference proteome</keyword>
<keyword evidence="1" id="KW-1133">Transmembrane helix</keyword>
<keyword evidence="1" id="KW-0472">Membrane</keyword>
<keyword evidence="1" id="KW-0812">Transmembrane</keyword>
<feature type="transmembrane region" description="Helical" evidence="1">
    <location>
        <begin position="70"/>
        <end position="88"/>
    </location>
</feature>
<sequence>MVLPIGSGLLVVGLWLAVAVAVGIYALGQILRHRTIPITPVVVTASMAIGGIGFFPGVYMDHPLVNTLKLITIFIVFDLVVLSLVLRFKAFVKRVFHF</sequence>
<accession>A0ABU4DVE2</accession>
<organism evidence="2 3">
    <name type="scientific">Deinococcus arenicola</name>
    <dbReference type="NCBI Taxonomy" id="2994950"/>
    <lineage>
        <taxon>Bacteria</taxon>
        <taxon>Thermotogati</taxon>
        <taxon>Deinococcota</taxon>
        <taxon>Deinococci</taxon>
        <taxon>Deinococcales</taxon>
        <taxon>Deinococcaceae</taxon>
        <taxon>Deinococcus</taxon>
    </lineage>
</organism>
<comment type="caution">
    <text evidence="2">The sequence shown here is derived from an EMBL/GenBank/DDBJ whole genome shotgun (WGS) entry which is preliminary data.</text>
</comment>
<evidence type="ECO:0000313" key="3">
    <source>
        <dbReference type="Proteomes" id="UP001276150"/>
    </source>
</evidence>
<dbReference type="RefSeq" id="WP_317641708.1">
    <property type="nucleotide sequence ID" value="NZ_JAPMIV010000058.1"/>
</dbReference>
<reference evidence="2 3" key="1">
    <citation type="submission" date="2022-11" db="EMBL/GenBank/DDBJ databases">
        <title>Deinococcus ZS9-10, Low Temperature and Draught-tolerating, UV-resistant Bacteria from Continental Antarctica.</title>
        <authorList>
            <person name="Cheng L."/>
        </authorList>
    </citation>
    <scope>NUCLEOTIDE SEQUENCE [LARGE SCALE GENOMIC DNA]</scope>
    <source>
        <strain evidence="2 3">ZS9-10</strain>
    </source>
</reference>
<protein>
    <submittedName>
        <fullName evidence="2">Uncharacterized protein</fullName>
    </submittedName>
</protein>